<evidence type="ECO:0000256" key="3">
    <source>
        <dbReference type="ARBA" id="ARBA00022630"/>
    </source>
</evidence>
<dbReference type="AlphaFoldDB" id="A0A809RRB4"/>
<keyword evidence="8" id="KW-0274">FAD</keyword>
<evidence type="ECO:0000313" key="13">
    <source>
        <dbReference type="Proteomes" id="UP000464317"/>
    </source>
</evidence>
<comment type="catalytic activity">
    <reaction evidence="10">
        <text>FMN + ATP + H(+) = FAD + diphosphate</text>
        <dbReference type="Rhea" id="RHEA:17237"/>
        <dbReference type="ChEBI" id="CHEBI:15378"/>
        <dbReference type="ChEBI" id="CHEBI:30616"/>
        <dbReference type="ChEBI" id="CHEBI:33019"/>
        <dbReference type="ChEBI" id="CHEBI:57692"/>
        <dbReference type="ChEBI" id="CHEBI:58210"/>
        <dbReference type="EC" id="2.7.7.2"/>
    </reaction>
</comment>
<evidence type="ECO:0000313" key="12">
    <source>
        <dbReference type="EMBL" id="BBU47465.1"/>
    </source>
</evidence>
<dbReference type="Proteomes" id="UP000464317">
    <property type="component" value="Chromosome"/>
</dbReference>
<dbReference type="InterPro" id="IPR014729">
    <property type="entry name" value="Rossmann-like_a/b/a_fold"/>
</dbReference>
<name>A0A809RRB4_9BACT</name>
<evidence type="ECO:0000256" key="5">
    <source>
        <dbReference type="ARBA" id="ARBA00022679"/>
    </source>
</evidence>
<dbReference type="GO" id="GO:0009231">
    <property type="term" value="P:riboflavin biosynthetic process"/>
    <property type="evidence" value="ECO:0007669"/>
    <property type="project" value="InterPro"/>
</dbReference>
<protein>
    <recommendedName>
        <fullName evidence="2">FAD synthase</fullName>
        <ecNumber evidence="2">2.7.7.2</ecNumber>
    </recommendedName>
</protein>
<dbReference type="NCBIfam" id="NF045965">
    <property type="entry name" value="RibF_rel"/>
    <property type="match status" value="1"/>
</dbReference>
<keyword evidence="4" id="KW-0288">FMN</keyword>
<evidence type="ECO:0000256" key="2">
    <source>
        <dbReference type="ARBA" id="ARBA00012393"/>
    </source>
</evidence>
<accession>A0A809RRB4</accession>
<dbReference type="GO" id="GO:0005524">
    <property type="term" value="F:ATP binding"/>
    <property type="evidence" value="ECO:0007669"/>
    <property type="project" value="UniProtKB-KW"/>
</dbReference>
<proteinExistence type="predicted"/>
<evidence type="ECO:0000256" key="1">
    <source>
        <dbReference type="ARBA" id="ARBA00004726"/>
    </source>
</evidence>
<keyword evidence="3" id="KW-0285">Flavoprotein</keyword>
<keyword evidence="7" id="KW-0547">Nucleotide-binding</keyword>
<feature type="domain" description="FAD synthetase" evidence="11">
    <location>
        <begin position="15"/>
        <end position="154"/>
    </location>
</feature>
<dbReference type="Gene3D" id="3.40.50.620">
    <property type="entry name" value="HUPs"/>
    <property type="match status" value="1"/>
</dbReference>
<keyword evidence="9" id="KW-0067">ATP-binding</keyword>
<dbReference type="RefSeq" id="WP_161552981.1">
    <property type="nucleotide sequence ID" value="NZ_AP022325.1"/>
</dbReference>
<evidence type="ECO:0000256" key="8">
    <source>
        <dbReference type="ARBA" id="ARBA00022827"/>
    </source>
</evidence>
<keyword evidence="5" id="KW-0808">Transferase</keyword>
<dbReference type="EC" id="2.7.7.2" evidence="2"/>
<evidence type="ECO:0000256" key="7">
    <source>
        <dbReference type="ARBA" id="ARBA00022741"/>
    </source>
</evidence>
<evidence type="ECO:0000256" key="9">
    <source>
        <dbReference type="ARBA" id="ARBA00022840"/>
    </source>
</evidence>
<dbReference type="UniPathway" id="UPA00277">
    <property type="reaction ID" value="UER00407"/>
</dbReference>
<dbReference type="KEGG" id="mfel:JPM2_1580"/>
<gene>
    <name evidence="12" type="ORF">JPM2_1580</name>
</gene>
<dbReference type="InterPro" id="IPR015864">
    <property type="entry name" value="FAD_synthase"/>
</dbReference>
<sequence length="278" mass="32834">MNDLIIYDFDEFITQENDSFIIGSFESFHLGHYQLYKQIKDKVGRKFIVTFTMNDYPIKYDNNIYMNDIDRYHTFGELNIDGIVELNFSRIKNLTGNEFLAKLSQNKSINISVGKDFKFGYQGKWNSDDIKNILKNSNVYISDIYKINDVKISTKLAREALYNGHFNFINSICPFNYYLTCELNKNQIIYPSNLINIPSGIYFCNLYYKDLGFNILMHKNKNDRFNISLIDDALIYTFENIFSEVILEIVKEIRFIYTNDDDSINKEDILEIKKELCK</sequence>
<evidence type="ECO:0000256" key="10">
    <source>
        <dbReference type="ARBA" id="ARBA00049494"/>
    </source>
</evidence>
<evidence type="ECO:0000256" key="6">
    <source>
        <dbReference type="ARBA" id="ARBA00022695"/>
    </source>
</evidence>
<evidence type="ECO:0000259" key="11">
    <source>
        <dbReference type="Pfam" id="PF06574"/>
    </source>
</evidence>
<evidence type="ECO:0000256" key="4">
    <source>
        <dbReference type="ARBA" id="ARBA00022643"/>
    </source>
</evidence>
<dbReference type="SUPFAM" id="SSF52374">
    <property type="entry name" value="Nucleotidylyl transferase"/>
    <property type="match status" value="1"/>
</dbReference>
<dbReference type="EMBL" id="AP022325">
    <property type="protein sequence ID" value="BBU47465.1"/>
    <property type="molecule type" value="Genomic_DNA"/>
</dbReference>
<dbReference type="Pfam" id="PF06574">
    <property type="entry name" value="FAD_syn"/>
    <property type="match status" value="1"/>
</dbReference>
<dbReference type="GO" id="GO:0006747">
    <property type="term" value="P:FAD biosynthetic process"/>
    <property type="evidence" value="ECO:0007669"/>
    <property type="project" value="UniProtKB-UniPathway"/>
</dbReference>
<keyword evidence="13" id="KW-1185">Reference proteome</keyword>
<organism evidence="12 13">
    <name type="scientific">Mycoplasmopsis felis</name>
    <dbReference type="NCBI Taxonomy" id="33923"/>
    <lineage>
        <taxon>Bacteria</taxon>
        <taxon>Bacillati</taxon>
        <taxon>Mycoplasmatota</taxon>
        <taxon>Mycoplasmoidales</taxon>
        <taxon>Metamycoplasmataceae</taxon>
        <taxon>Mycoplasmopsis</taxon>
    </lineage>
</organism>
<dbReference type="GO" id="GO:0003919">
    <property type="term" value="F:FMN adenylyltransferase activity"/>
    <property type="evidence" value="ECO:0007669"/>
    <property type="project" value="UniProtKB-EC"/>
</dbReference>
<comment type="pathway">
    <text evidence="1">Cofactor biosynthesis; FAD biosynthesis; FAD from FMN: step 1/1.</text>
</comment>
<reference evidence="12 13" key="1">
    <citation type="submission" date="2020-01" db="EMBL/GenBank/DDBJ databases">
        <title>Complete genome sequence of Mycoplasma felis strain Myco-2.</title>
        <authorList>
            <person name="Kinoshita Y."/>
            <person name="Niwa H."/>
            <person name="Uchida-Fujii E."/>
            <person name="Nukada T."/>
        </authorList>
    </citation>
    <scope>NUCLEOTIDE SEQUENCE [LARGE SCALE GENOMIC DNA]</scope>
    <source>
        <strain evidence="12 13">Myco-2</strain>
    </source>
</reference>
<keyword evidence="6" id="KW-0548">Nucleotidyltransferase</keyword>